<dbReference type="Proteomes" id="UP000001918">
    <property type="component" value="Chromosome"/>
</dbReference>
<feature type="domain" description="Acyl-CoA dehydrogenase/oxidase N-terminal" evidence="9">
    <location>
        <begin position="2"/>
        <end position="116"/>
    </location>
</feature>
<evidence type="ECO:0000313" key="10">
    <source>
        <dbReference type="EMBL" id="ACY98060.1"/>
    </source>
</evidence>
<feature type="domain" description="Acyl-CoA oxidase/dehydrogenase middle" evidence="8">
    <location>
        <begin position="120"/>
        <end position="214"/>
    </location>
</feature>
<accession>D1A407</accession>
<dbReference type="InterPro" id="IPR052161">
    <property type="entry name" value="Mycobact_Acyl-CoA_DH"/>
</dbReference>
<keyword evidence="5 6" id="KW-0560">Oxidoreductase</keyword>
<dbReference type="InterPro" id="IPR036250">
    <property type="entry name" value="AcylCo_DH-like_C"/>
</dbReference>
<dbReference type="Pfam" id="PF02770">
    <property type="entry name" value="Acyl-CoA_dh_M"/>
    <property type="match status" value="1"/>
</dbReference>
<reference evidence="10 11" key="1">
    <citation type="journal article" date="2011" name="Stand. Genomic Sci.">
        <title>Complete genome sequence of Thermomonospora curvata type strain (B9).</title>
        <authorList>
            <person name="Chertkov O."/>
            <person name="Sikorski J."/>
            <person name="Nolan M."/>
            <person name="Lapidus A."/>
            <person name="Lucas S."/>
            <person name="Del Rio T.G."/>
            <person name="Tice H."/>
            <person name="Cheng J.F."/>
            <person name="Goodwin L."/>
            <person name="Pitluck S."/>
            <person name="Liolios K."/>
            <person name="Ivanova N."/>
            <person name="Mavromatis K."/>
            <person name="Mikhailova N."/>
            <person name="Ovchinnikova G."/>
            <person name="Pati A."/>
            <person name="Chen A."/>
            <person name="Palaniappan K."/>
            <person name="Djao O.D."/>
            <person name="Land M."/>
            <person name="Hauser L."/>
            <person name="Chang Y.J."/>
            <person name="Jeffries C.D."/>
            <person name="Brettin T."/>
            <person name="Han C."/>
            <person name="Detter J.C."/>
            <person name="Rohde M."/>
            <person name="Goker M."/>
            <person name="Woyke T."/>
            <person name="Bristow J."/>
            <person name="Eisen J.A."/>
            <person name="Markowitz V."/>
            <person name="Hugenholtz P."/>
            <person name="Klenk H.P."/>
            <person name="Kyrpides N.C."/>
        </authorList>
    </citation>
    <scope>NUCLEOTIDE SEQUENCE [LARGE SCALE GENOMIC DNA]</scope>
    <source>
        <strain evidence="11">ATCC 19995 / DSM 43183 / JCM 3096 / KCTC 9072 / NBRC 15933 / NCIMB 10081 / Henssen B9</strain>
    </source>
</reference>
<name>D1A407_THECD</name>
<evidence type="ECO:0000259" key="9">
    <source>
        <dbReference type="Pfam" id="PF02771"/>
    </source>
</evidence>
<organism evidence="10 11">
    <name type="scientific">Thermomonospora curvata (strain ATCC 19995 / DSM 43183 / JCM 3096 / KCTC 9072 / NBRC 15933 / NCIMB 10081 / Henssen B9)</name>
    <dbReference type="NCBI Taxonomy" id="471852"/>
    <lineage>
        <taxon>Bacteria</taxon>
        <taxon>Bacillati</taxon>
        <taxon>Actinomycetota</taxon>
        <taxon>Actinomycetes</taxon>
        <taxon>Streptosporangiales</taxon>
        <taxon>Thermomonosporaceae</taxon>
        <taxon>Thermomonospora</taxon>
    </lineage>
</organism>
<dbReference type="GO" id="GO:0050660">
    <property type="term" value="F:flavin adenine dinucleotide binding"/>
    <property type="evidence" value="ECO:0007669"/>
    <property type="project" value="InterPro"/>
</dbReference>
<evidence type="ECO:0000313" key="11">
    <source>
        <dbReference type="Proteomes" id="UP000001918"/>
    </source>
</evidence>
<dbReference type="SUPFAM" id="SSF47203">
    <property type="entry name" value="Acyl-CoA dehydrogenase C-terminal domain-like"/>
    <property type="match status" value="1"/>
</dbReference>
<dbReference type="FunFam" id="2.40.110.10:FF:000011">
    <property type="entry name" value="Acyl-CoA dehydrogenase FadE34"/>
    <property type="match status" value="1"/>
</dbReference>
<dbReference type="GO" id="GO:0005886">
    <property type="term" value="C:plasma membrane"/>
    <property type="evidence" value="ECO:0007669"/>
    <property type="project" value="TreeGrafter"/>
</dbReference>
<dbReference type="eggNOG" id="COG1960">
    <property type="taxonomic scope" value="Bacteria"/>
</dbReference>
<dbReference type="InterPro" id="IPR009100">
    <property type="entry name" value="AcylCoA_DH/oxidase_NM_dom_sf"/>
</dbReference>
<evidence type="ECO:0000256" key="4">
    <source>
        <dbReference type="ARBA" id="ARBA00022827"/>
    </source>
</evidence>
<dbReference type="AlphaFoldDB" id="D1A407"/>
<dbReference type="InterPro" id="IPR046373">
    <property type="entry name" value="Acyl-CoA_Oxase/DH_mid-dom_sf"/>
</dbReference>
<feature type="domain" description="Acyl-CoA dehydrogenase/oxidase C-terminal" evidence="7">
    <location>
        <begin position="226"/>
        <end position="366"/>
    </location>
</feature>
<sequence length="371" mass="41156">MTAELERLRRQVRELAEEWRAAGRYRPACDAWLRGHDPQFSAELARRGWIGITWPRELGGAARSHTARLVITEELLRAGAPVAAHWIADRQIGPAILRYGTPELQREFLPRIAAGEVTFCLGMSEPEAGSDLAAVRTRAVRDGDGWRISGRKIWTSHAHRATHAYVLARTEQTERRHQGLTEFVVDMRAEGVSVSPIVDLAGEHHFNEVVFDDVYVPGRWVIGTVGDGWRQVTSQLAYERGGPERVLSTYPLLAALLRDGRRRRDEGALAAVGRLVARLAALRRMCWDIAHAMDRGQAPVRQAAALKYLGTEFERDVTETARDLVAAPPDLHGDELQRLLAQAILAGPGFTIRGGSSEVLLSIVAKEEVGR</sequence>
<dbReference type="PANTHER" id="PTHR43292:SF4">
    <property type="entry name" value="ACYL-COA DEHYDROGENASE FADE34"/>
    <property type="match status" value="1"/>
</dbReference>
<dbReference type="HOGENOM" id="CLU_018204_9_1_11"/>
<evidence type="ECO:0000256" key="1">
    <source>
        <dbReference type="ARBA" id="ARBA00001974"/>
    </source>
</evidence>
<dbReference type="GO" id="GO:0003995">
    <property type="term" value="F:acyl-CoA dehydrogenase activity"/>
    <property type="evidence" value="ECO:0007669"/>
    <property type="project" value="InterPro"/>
</dbReference>
<dbReference type="Gene3D" id="2.40.110.10">
    <property type="entry name" value="Butyryl-CoA Dehydrogenase, subunit A, domain 2"/>
    <property type="match status" value="1"/>
</dbReference>
<dbReference type="InterPro" id="IPR006089">
    <property type="entry name" value="Acyl-CoA_DH_CS"/>
</dbReference>
<dbReference type="KEGG" id="tcu:Tcur_2499"/>
<evidence type="ECO:0000256" key="6">
    <source>
        <dbReference type="RuleBase" id="RU362125"/>
    </source>
</evidence>
<dbReference type="InterPro" id="IPR037069">
    <property type="entry name" value="AcylCoA_DH/ox_N_sf"/>
</dbReference>
<protein>
    <submittedName>
        <fullName evidence="10">Acyl-CoA dehydrogenase domain protein</fullName>
    </submittedName>
</protein>
<dbReference type="PANTHER" id="PTHR43292">
    <property type="entry name" value="ACYL-COA DEHYDROGENASE"/>
    <property type="match status" value="1"/>
</dbReference>
<evidence type="ECO:0000259" key="8">
    <source>
        <dbReference type="Pfam" id="PF02770"/>
    </source>
</evidence>
<dbReference type="EMBL" id="CP001738">
    <property type="protein sequence ID" value="ACY98060.1"/>
    <property type="molecule type" value="Genomic_DNA"/>
</dbReference>
<evidence type="ECO:0000256" key="2">
    <source>
        <dbReference type="ARBA" id="ARBA00009347"/>
    </source>
</evidence>
<dbReference type="InterPro" id="IPR009075">
    <property type="entry name" value="AcylCo_DH/oxidase_C"/>
</dbReference>
<dbReference type="InterPro" id="IPR013786">
    <property type="entry name" value="AcylCoA_DH/ox_N"/>
</dbReference>
<comment type="similarity">
    <text evidence="2 6">Belongs to the acyl-CoA dehydrogenase family.</text>
</comment>
<dbReference type="Pfam" id="PF02771">
    <property type="entry name" value="Acyl-CoA_dh_N"/>
    <property type="match status" value="1"/>
</dbReference>
<evidence type="ECO:0000256" key="3">
    <source>
        <dbReference type="ARBA" id="ARBA00022630"/>
    </source>
</evidence>
<dbReference type="InterPro" id="IPR006091">
    <property type="entry name" value="Acyl-CoA_Oxase/DH_mid-dom"/>
</dbReference>
<dbReference type="SUPFAM" id="SSF56645">
    <property type="entry name" value="Acyl-CoA dehydrogenase NM domain-like"/>
    <property type="match status" value="1"/>
</dbReference>
<keyword evidence="11" id="KW-1185">Reference proteome</keyword>
<dbReference type="Gene3D" id="1.20.140.10">
    <property type="entry name" value="Butyryl-CoA Dehydrogenase, subunit A, domain 3"/>
    <property type="match status" value="1"/>
</dbReference>
<dbReference type="Gene3D" id="1.10.540.10">
    <property type="entry name" value="Acyl-CoA dehydrogenase/oxidase, N-terminal domain"/>
    <property type="match status" value="1"/>
</dbReference>
<comment type="cofactor">
    <cofactor evidence="1 6">
        <name>FAD</name>
        <dbReference type="ChEBI" id="CHEBI:57692"/>
    </cofactor>
</comment>
<evidence type="ECO:0000256" key="5">
    <source>
        <dbReference type="ARBA" id="ARBA00023002"/>
    </source>
</evidence>
<gene>
    <name evidence="10" type="ordered locus">Tcur_2499</name>
</gene>
<keyword evidence="4 6" id="KW-0274">FAD</keyword>
<evidence type="ECO:0000259" key="7">
    <source>
        <dbReference type="Pfam" id="PF00441"/>
    </source>
</evidence>
<dbReference type="OrthoDB" id="3778631at2"/>
<dbReference type="STRING" id="471852.Tcur_2499"/>
<proteinExistence type="inferred from homology"/>
<keyword evidence="3 6" id="KW-0285">Flavoprotein</keyword>
<dbReference type="RefSeq" id="WP_012852844.1">
    <property type="nucleotide sequence ID" value="NC_013510.1"/>
</dbReference>
<dbReference type="Pfam" id="PF00441">
    <property type="entry name" value="Acyl-CoA_dh_1"/>
    <property type="match status" value="1"/>
</dbReference>
<dbReference type="PROSITE" id="PS00072">
    <property type="entry name" value="ACYL_COA_DH_1"/>
    <property type="match status" value="1"/>
</dbReference>